<evidence type="ECO:0000313" key="3">
    <source>
        <dbReference type="Proteomes" id="UP001152888"/>
    </source>
</evidence>
<organism evidence="2 3">
    <name type="scientific">Acanthoscelides obtectus</name>
    <name type="common">Bean weevil</name>
    <name type="synonym">Bruchus obtectus</name>
    <dbReference type="NCBI Taxonomy" id="200917"/>
    <lineage>
        <taxon>Eukaryota</taxon>
        <taxon>Metazoa</taxon>
        <taxon>Ecdysozoa</taxon>
        <taxon>Arthropoda</taxon>
        <taxon>Hexapoda</taxon>
        <taxon>Insecta</taxon>
        <taxon>Pterygota</taxon>
        <taxon>Neoptera</taxon>
        <taxon>Endopterygota</taxon>
        <taxon>Coleoptera</taxon>
        <taxon>Polyphaga</taxon>
        <taxon>Cucujiformia</taxon>
        <taxon>Chrysomeloidea</taxon>
        <taxon>Chrysomelidae</taxon>
        <taxon>Bruchinae</taxon>
        <taxon>Bruchini</taxon>
        <taxon>Acanthoscelides</taxon>
    </lineage>
</organism>
<gene>
    <name evidence="2" type="ORF">ACAOBT_LOCUS25806</name>
</gene>
<feature type="region of interest" description="Disordered" evidence="1">
    <location>
        <begin position="1"/>
        <end position="38"/>
    </location>
</feature>
<dbReference type="EMBL" id="CAKOFQ010007422">
    <property type="protein sequence ID" value="CAH2000809.1"/>
    <property type="molecule type" value="Genomic_DNA"/>
</dbReference>
<evidence type="ECO:0008006" key="4">
    <source>
        <dbReference type="Google" id="ProtNLM"/>
    </source>
</evidence>
<reference evidence="2" key="1">
    <citation type="submission" date="2022-03" db="EMBL/GenBank/DDBJ databases">
        <authorList>
            <person name="Sayadi A."/>
        </authorList>
    </citation>
    <scope>NUCLEOTIDE SEQUENCE</scope>
</reference>
<proteinExistence type="predicted"/>
<feature type="compositionally biased region" description="Low complexity" evidence="1">
    <location>
        <begin position="151"/>
        <end position="172"/>
    </location>
</feature>
<dbReference type="AlphaFoldDB" id="A0A9P0LL60"/>
<dbReference type="OrthoDB" id="1925334at2759"/>
<evidence type="ECO:0000313" key="2">
    <source>
        <dbReference type="EMBL" id="CAH2000809.1"/>
    </source>
</evidence>
<dbReference type="Proteomes" id="UP001152888">
    <property type="component" value="Unassembled WGS sequence"/>
</dbReference>
<comment type="caution">
    <text evidence="2">The sequence shown here is derived from an EMBL/GenBank/DDBJ whole genome shotgun (WGS) entry which is preliminary data.</text>
</comment>
<name>A0A9P0LL60_ACAOB</name>
<evidence type="ECO:0000256" key="1">
    <source>
        <dbReference type="SAM" id="MobiDB-lite"/>
    </source>
</evidence>
<protein>
    <recommendedName>
        <fullName evidence="4">PiggyBac transposable element-derived protein 4</fullName>
    </recommendedName>
</protein>
<accession>A0A9P0LL60</accession>
<feature type="region of interest" description="Disordered" evidence="1">
    <location>
        <begin position="149"/>
        <end position="186"/>
    </location>
</feature>
<keyword evidence="3" id="KW-1185">Reference proteome</keyword>
<sequence length="186" mass="20769">MGPKRGRFLMRQPRIKRESDPSQEPPDGSEPMASTSQYLTVPPIRIERQCSDPTPSISPSPENLLHVQEHVLVKQHSHPLLPTKSPECGNLRSSHCPMVREGPALSCNFCWNTVDNHGRILRRKTKYHCPECQTNLCIVPCFQEYHKCPRPSSSEPQSSTVVSSPTAQTSSVLQQGSPTKTFPKSS</sequence>
<feature type="compositionally biased region" description="Polar residues" evidence="1">
    <location>
        <begin position="173"/>
        <end position="186"/>
    </location>
</feature>